<dbReference type="Pfam" id="PF21605">
    <property type="entry name" value="CRLF2-like_D2"/>
    <property type="match status" value="1"/>
</dbReference>
<evidence type="ECO:0000256" key="7">
    <source>
        <dbReference type="ARBA" id="ARBA00023170"/>
    </source>
</evidence>
<reference evidence="12" key="2">
    <citation type="submission" date="2025-09" db="UniProtKB">
        <authorList>
            <consortium name="Ensembl"/>
        </authorList>
    </citation>
    <scope>IDENTIFICATION</scope>
</reference>
<dbReference type="PANTHER" id="PTHR23037">
    <property type="entry name" value="CYTOKINE RECEPTOR"/>
    <property type="match status" value="1"/>
</dbReference>
<comment type="subcellular location">
    <subcellularLocation>
        <location evidence="1">Membrane</location>
        <topology evidence="1">Single-pass type I membrane protein</topology>
    </subcellularLocation>
</comment>
<dbReference type="OMA" id="GPIPSQC"/>
<dbReference type="SUPFAM" id="SSF49265">
    <property type="entry name" value="Fibronectin type III"/>
    <property type="match status" value="3"/>
</dbReference>
<dbReference type="GO" id="GO:0004896">
    <property type="term" value="F:cytokine receptor activity"/>
    <property type="evidence" value="ECO:0007669"/>
    <property type="project" value="TreeGrafter"/>
</dbReference>
<dbReference type="GeneTree" id="ENSGT00940000159971"/>
<name>A0A3Q0S0X3_AMPCI</name>
<dbReference type="InterPro" id="IPR048648">
    <property type="entry name" value="CRLF2-like_D2"/>
</dbReference>
<dbReference type="AlphaFoldDB" id="A0A3Q0S0X3"/>
<proteinExistence type="inferred from homology"/>
<keyword evidence="7" id="KW-0675">Receptor</keyword>
<evidence type="ECO:0000256" key="2">
    <source>
        <dbReference type="ARBA" id="ARBA00008159"/>
    </source>
</evidence>
<protein>
    <submittedName>
        <fullName evidence="12">Interleukin 13 receptor, alpha 2</fullName>
    </submittedName>
</protein>
<evidence type="ECO:0000256" key="9">
    <source>
        <dbReference type="SAM" id="Phobius"/>
    </source>
</evidence>
<keyword evidence="6 9" id="KW-0472">Membrane</keyword>
<reference evidence="12" key="1">
    <citation type="submission" date="2025-08" db="UniProtKB">
        <authorList>
            <consortium name="Ensembl"/>
        </authorList>
    </citation>
    <scope>IDENTIFICATION</scope>
</reference>
<dbReference type="InterPro" id="IPR036116">
    <property type="entry name" value="FN3_sf"/>
</dbReference>
<sequence length="400" mass="45257">MARKCGLTCTATLMLLLITLKERIYCNGLTVNPPENLVITDPGHLGHLEIAWNPPHSLTNMTECSVRYELEYYNSYRDSWAGVRTDKRTFSAQFDLMKDVRVRVYTLLSGPCTNNTMIKSTDYTELIQKPANTGVLGTEALDFTCVFHNMEYTECEWRRSEKMPANSQHELYFWHKELGQAVKCPEYIRSGGVRRGCKFRDESLPLFTDINFCLNGTSDEGPLKPTFTSLQIQNHVKCAATEKLHLQTGPDKLELHWEHPDGKVPGHCLEYEVEHNQEGPGGKQSSVWVNGQTSLTLSSIDSSKRHCFRVRSKVHKYCATTSYWSEWSHPVCQPGKNKEVTPEPEWDGVPVYVYIAVAIIATLVLSLCTWAVKTTAQEKKVESLLTSLFAKSPLLGPTEV</sequence>
<dbReference type="Pfam" id="PF09240">
    <property type="entry name" value="IL6Ra-bind"/>
    <property type="match status" value="1"/>
</dbReference>
<accession>A0A3Q0S0X3</accession>
<dbReference type="GO" id="GO:0009897">
    <property type="term" value="C:external side of plasma membrane"/>
    <property type="evidence" value="ECO:0007669"/>
    <property type="project" value="TreeGrafter"/>
</dbReference>
<feature type="domain" description="Fibronectin type-III" evidence="11">
    <location>
        <begin position="240"/>
        <end position="335"/>
    </location>
</feature>
<evidence type="ECO:0000313" key="13">
    <source>
        <dbReference type="Proteomes" id="UP000261340"/>
    </source>
</evidence>
<dbReference type="Ensembl" id="ENSACIT00000015985.1">
    <property type="protein sequence ID" value="ENSACIP00000015573.1"/>
    <property type="gene ID" value="ENSACIG00000012090.1"/>
</dbReference>
<dbReference type="PANTHER" id="PTHR23037:SF45">
    <property type="entry name" value="INTERLEUKIN 13 RECEPTOR SUBUNIT ALPHA 2"/>
    <property type="match status" value="1"/>
</dbReference>
<dbReference type="Gene3D" id="2.60.40.10">
    <property type="entry name" value="Immunoglobulins"/>
    <property type="match status" value="3"/>
</dbReference>
<evidence type="ECO:0000256" key="3">
    <source>
        <dbReference type="ARBA" id="ARBA00022692"/>
    </source>
</evidence>
<organism evidence="12 13">
    <name type="scientific">Amphilophus citrinellus</name>
    <name type="common">Midas cichlid</name>
    <name type="synonym">Cichlasoma citrinellum</name>
    <dbReference type="NCBI Taxonomy" id="61819"/>
    <lineage>
        <taxon>Eukaryota</taxon>
        <taxon>Metazoa</taxon>
        <taxon>Chordata</taxon>
        <taxon>Craniata</taxon>
        <taxon>Vertebrata</taxon>
        <taxon>Euteleostomi</taxon>
        <taxon>Actinopterygii</taxon>
        <taxon>Neopterygii</taxon>
        <taxon>Teleostei</taxon>
        <taxon>Neoteleostei</taxon>
        <taxon>Acanthomorphata</taxon>
        <taxon>Ovalentaria</taxon>
        <taxon>Cichlomorphae</taxon>
        <taxon>Cichliformes</taxon>
        <taxon>Cichlidae</taxon>
        <taxon>New World cichlids</taxon>
        <taxon>Cichlasomatinae</taxon>
        <taxon>Heroini</taxon>
        <taxon>Amphilophus</taxon>
    </lineage>
</organism>
<feature type="signal peptide" evidence="10">
    <location>
        <begin position="1"/>
        <end position="28"/>
    </location>
</feature>
<evidence type="ECO:0000256" key="8">
    <source>
        <dbReference type="ARBA" id="ARBA00023180"/>
    </source>
</evidence>
<dbReference type="PROSITE" id="PS50853">
    <property type="entry name" value="FN3"/>
    <property type="match status" value="1"/>
</dbReference>
<keyword evidence="8" id="KW-0325">Glycoprotein</keyword>
<evidence type="ECO:0000256" key="5">
    <source>
        <dbReference type="ARBA" id="ARBA00022989"/>
    </source>
</evidence>
<dbReference type="STRING" id="61819.ENSACIP00000015573"/>
<keyword evidence="5 9" id="KW-1133">Transmembrane helix</keyword>
<evidence type="ECO:0000256" key="6">
    <source>
        <dbReference type="ARBA" id="ARBA00023136"/>
    </source>
</evidence>
<evidence type="ECO:0000256" key="1">
    <source>
        <dbReference type="ARBA" id="ARBA00004479"/>
    </source>
</evidence>
<dbReference type="InterPro" id="IPR015321">
    <property type="entry name" value="TypeI_recpt_CBD"/>
</dbReference>
<feature type="chain" id="PRO_5018713352" evidence="10">
    <location>
        <begin position="29"/>
        <end position="400"/>
    </location>
</feature>
<comment type="similarity">
    <text evidence="2">Belongs to the type I cytokine receptor family. Type 5 subfamily.</text>
</comment>
<dbReference type="InterPro" id="IPR003961">
    <property type="entry name" value="FN3_dom"/>
</dbReference>
<keyword evidence="4 10" id="KW-0732">Signal</keyword>
<evidence type="ECO:0000256" key="10">
    <source>
        <dbReference type="SAM" id="SignalP"/>
    </source>
</evidence>
<evidence type="ECO:0000313" key="12">
    <source>
        <dbReference type="Ensembl" id="ENSACIP00000015573.1"/>
    </source>
</evidence>
<keyword evidence="3 9" id="KW-0812">Transmembrane</keyword>
<keyword evidence="13" id="KW-1185">Reference proteome</keyword>
<evidence type="ECO:0000259" key="11">
    <source>
        <dbReference type="PROSITE" id="PS50853"/>
    </source>
</evidence>
<feature type="transmembrane region" description="Helical" evidence="9">
    <location>
        <begin position="351"/>
        <end position="372"/>
    </location>
</feature>
<evidence type="ECO:0000256" key="4">
    <source>
        <dbReference type="ARBA" id="ARBA00022729"/>
    </source>
</evidence>
<dbReference type="InterPro" id="IPR013783">
    <property type="entry name" value="Ig-like_fold"/>
</dbReference>
<dbReference type="Proteomes" id="UP000261340">
    <property type="component" value="Unplaced"/>
</dbReference>